<comment type="caution">
    <text evidence="4">The sequence shown here is derived from an EMBL/GenBank/DDBJ whole genome shotgun (WGS) entry which is preliminary data.</text>
</comment>
<dbReference type="InterPro" id="IPR011330">
    <property type="entry name" value="Glyco_hydro/deAcase_b/a-brl"/>
</dbReference>
<gene>
    <name evidence="4" type="ORF">AAA081_07050</name>
</gene>
<dbReference type="RefSeq" id="WP_234411499.1">
    <property type="nucleotide sequence ID" value="NZ_JBBNPS010000021.1"/>
</dbReference>
<feature type="domain" description="NodB homology" evidence="3">
    <location>
        <begin position="135"/>
        <end position="336"/>
    </location>
</feature>
<name>A0ABV1J893_9FIRM</name>
<organism evidence="4 5">
    <name type="scientific">Aedoeadaptatus acetigenes</name>
    <dbReference type="NCBI Taxonomy" id="2981723"/>
    <lineage>
        <taxon>Bacteria</taxon>
        <taxon>Bacillati</taxon>
        <taxon>Bacillota</taxon>
        <taxon>Tissierellia</taxon>
        <taxon>Tissierellales</taxon>
        <taxon>Peptoniphilaceae</taxon>
        <taxon>Aedoeadaptatus</taxon>
    </lineage>
</organism>
<evidence type="ECO:0000313" key="4">
    <source>
        <dbReference type="EMBL" id="MEQ3354047.1"/>
    </source>
</evidence>
<dbReference type="SUPFAM" id="SSF88713">
    <property type="entry name" value="Glycoside hydrolase/deacetylase"/>
    <property type="match status" value="1"/>
</dbReference>
<evidence type="ECO:0000256" key="2">
    <source>
        <dbReference type="ARBA" id="ARBA00022801"/>
    </source>
</evidence>
<evidence type="ECO:0000256" key="1">
    <source>
        <dbReference type="ARBA" id="ARBA00022723"/>
    </source>
</evidence>
<evidence type="ECO:0000259" key="3">
    <source>
        <dbReference type="PROSITE" id="PS51677"/>
    </source>
</evidence>
<keyword evidence="2 4" id="KW-0378">Hydrolase</keyword>
<dbReference type="EC" id="3.-.-.-" evidence="4"/>
<dbReference type="Pfam" id="PF01522">
    <property type="entry name" value="Polysacc_deac_1"/>
    <property type="match status" value="1"/>
</dbReference>
<dbReference type="PANTHER" id="PTHR10587">
    <property type="entry name" value="GLYCOSYL TRANSFERASE-RELATED"/>
    <property type="match status" value="1"/>
</dbReference>
<keyword evidence="1" id="KW-0479">Metal-binding</keyword>
<dbReference type="GO" id="GO:0016787">
    <property type="term" value="F:hydrolase activity"/>
    <property type="evidence" value="ECO:0007669"/>
    <property type="project" value="UniProtKB-KW"/>
</dbReference>
<dbReference type="PROSITE" id="PS51677">
    <property type="entry name" value="NODB"/>
    <property type="match status" value="1"/>
</dbReference>
<dbReference type="PANTHER" id="PTHR10587:SF133">
    <property type="entry name" value="CHITIN DEACETYLASE 1-RELATED"/>
    <property type="match status" value="1"/>
</dbReference>
<sequence length="339" mass="37825">MNREEMERQRRRRKARIKKKKRQARIRGVVLLIVIVVLFAGAFHKLKSLAGNGASGVGGNQIEWFVLKNMDALNPKRAYTPQEIGNLTNNIINDRIEIRLAKGENHITRASDYAYDAGEISDIIQGKREYTGKKKIAFLTFDDGPNHKITPQILDTLKEKEAHATFFVVGKSVGEKNRDVLLRELSDGHAIALHSYSHDYHKLYPGRVANAAAVEEEAKKTQGALQDILGKNFHSGVWRYPGGHMSWQGLEAADSKLKDLGISWIDWNALTGDAEPASRRPTTAPGLVEFLKKSMPKNDDASVIVILMHDAETKQLSADALPHVIDALRDDGYSFGILK</sequence>
<dbReference type="InterPro" id="IPR002509">
    <property type="entry name" value="NODB_dom"/>
</dbReference>
<evidence type="ECO:0000313" key="5">
    <source>
        <dbReference type="Proteomes" id="UP001481872"/>
    </source>
</evidence>
<dbReference type="Gene3D" id="3.20.20.370">
    <property type="entry name" value="Glycoside hydrolase/deacetylase"/>
    <property type="match status" value="1"/>
</dbReference>
<accession>A0ABV1J893</accession>
<keyword evidence="5" id="KW-1185">Reference proteome</keyword>
<dbReference type="InterPro" id="IPR050248">
    <property type="entry name" value="Polysacc_deacetylase_ArnD"/>
</dbReference>
<dbReference type="CDD" id="cd10944">
    <property type="entry name" value="CE4_SmPgdA_like"/>
    <property type="match status" value="1"/>
</dbReference>
<dbReference type="EMBL" id="JBBNPS010000021">
    <property type="protein sequence ID" value="MEQ3354047.1"/>
    <property type="molecule type" value="Genomic_DNA"/>
</dbReference>
<dbReference type="Proteomes" id="UP001481872">
    <property type="component" value="Unassembled WGS sequence"/>
</dbReference>
<protein>
    <submittedName>
        <fullName evidence="4">Polysaccharide deacetylase family protein</fullName>
        <ecNumber evidence="4">3.-.-.-</ecNumber>
    </submittedName>
</protein>
<proteinExistence type="predicted"/>
<reference evidence="4 5" key="1">
    <citation type="submission" date="2024-04" db="EMBL/GenBank/DDBJ databases">
        <title>Human intestinal bacterial collection.</title>
        <authorList>
            <person name="Pauvert C."/>
            <person name="Hitch T.C.A."/>
            <person name="Clavel T."/>
        </authorList>
    </citation>
    <scope>NUCLEOTIDE SEQUENCE [LARGE SCALE GENOMIC DNA]</scope>
    <source>
        <strain evidence="4 5">CLA-SR-H026</strain>
    </source>
</reference>